<dbReference type="OrthoDB" id="432970at2759"/>
<dbReference type="AlphaFoldDB" id="A0A8H5C9H4"/>
<evidence type="ECO:0000313" key="1">
    <source>
        <dbReference type="EMBL" id="KAF5337594.1"/>
    </source>
</evidence>
<sequence length="182" mass="20491">MSIAKERVRVLLHSFIQTSLRPIPTISSQCHSGTTNTATVRTEITTMGSSSSSHEKANRKENIWAGGNVFKEEADELKRKFEQEFSGDEEKFYKYRRQAFRWTCCGLDADLDYGCDHHGTGSAPCSCDFCKSGEPLPDYIWNGESISRKGLTLSRGPDPRSFIGFSFNADMNRLFRSLFHGA</sequence>
<evidence type="ECO:0000313" key="2">
    <source>
        <dbReference type="Proteomes" id="UP000559256"/>
    </source>
</evidence>
<accession>A0A8H5C9H4</accession>
<dbReference type="EMBL" id="JAACJM010000213">
    <property type="protein sequence ID" value="KAF5337594.1"/>
    <property type="molecule type" value="Genomic_DNA"/>
</dbReference>
<comment type="caution">
    <text evidence="1">The sequence shown here is derived from an EMBL/GenBank/DDBJ whole genome shotgun (WGS) entry which is preliminary data.</text>
</comment>
<name>A0A8H5C9H4_9AGAR</name>
<reference evidence="1 2" key="1">
    <citation type="journal article" date="2020" name="ISME J.">
        <title>Uncovering the hidden diversity of litter-decomposition mechanisms in mushroom-forming fungi.</title>
        <authorList>
            <person name="Floudas D."/>
            <person name="Bentzer J."/>
            <person name="Ahren D."/>
            <person name="Johansson T."/>
            <person name="Persson P."/>
            <person name="Tunlid A."/>
        </authorList>
    </citation>
    <scope>NUCLEOTIDE SEQUENCE [LARGE SCALE GENOMIC DNA]</scope>
    <source>
        <strain evidence="1 2">CBS 291.85</strain>
    </source>
</reference>
<organism evidence="1 2">
    <name type="scientific">Tetrapyrgos nigripes</name>
    <dbReference type="NCBI Taxonomy" id="182062"/>
    <lineage>
        <taxon>Eukaryota</taxon>
        <taxon>Fungi</taxon>
        <taxon>Dikarya</taxon>
        <taxon>Basidiomycota</taxon>
        <taxon>Agaricomycotina</taxon>
        <taxon>Agaricomycetes</taxon>
        <taxon>Agaricomycetidae</taxon>
        <taxon>Agaricales</taxon>
        <taxon>Marasmiineae</taxon>
        <taxon>Marasmiaceae</taxon>
        <taxon>Tetrapyrgos</taxon>
    </lineage>
</organism>
<proteinExistence type="predicted"/>
<keyword evidence="2" id="KW-1185">Reference proteome</keyword>
<protein>
    <submittedName>
        <fullName evidence="1">Uncharacterized protein</fullName>
    </submittedName>
</protein>
<dbReference type="Proteomes" id="UP000559256">
    <property type="component" value="Unassembled WGS sequence"/>
</dbReference>
<gene>
    <name evidence="1" type="ORF">D9758_014937</name>
</gene>